<feature type="region of interest" description="Disordered" evidence="1">
    <location>
        <begin position="58"/>
        <end position="77"/>
    </location>
</feature>
<feature type="region of interest" description="Disordered" evidence="1">
    <location>
        <begin position="1204"/>
        <end position="1236"/>
    </location>
</feature>
<feature type="signal peptide" evidence="2">
    <location>
        <begin position="1"/>
        <end position="16"/>
    </location>
</feature>
<feature type="compositionally biased region" description="Polar residues" evidence="1">
    <location>
        <begin position="981"/>
        <end position="1012"/>
    </location>
</feature>
<feature type="compositionally biased region" description="Polar residues" evidence="1">
    <location>
        <begin position="1318"/>
        <end position="1333"/>
    </location>
</feature>
<gene>
    <name evidence="4" type="primary">LOC107275199</name>
</gene>
<feature type="region of interest" description="Disordered" evidence="1">
    <location>
        <begin position="408"/>
        <end position="573"/>
    </location>
</feature>
<feature type="compositionally biased region" description="Low complexity" evidence="1">
    <location>
        <begin position="1294"/>
        <end position="1307"/>
    </location>
</feature>
<dbReference type="GeneID" id="107275199"/>
<feature type="region of interest" description="Disordered" evidence="1">
    <location>
        <begin position="1265"/>
        <end position="1333"/>
    </location>
</feature>
<reference evidence="4" key="1">
    <citation type="submission" date="2025-08" db="UniProtKB">
        <authorList>
            <consortium name="RefSeq"/>
        </authorList>
    </citation>
    <scope>IDENTIFICATION</scope>
</reference>
<keyword evidence="2" id="KW-0732">Signal</keyword>
<feature type="compositionally biased region" description="Polar residues" evidence="1">
    <location>
        <begin position="463"/>
        <end position="475"/>
    </location>
</feature>
<evidence type="ECO:0000256" key="2">
    <source>
        <dbReference type="SAM" id="SignalP"/>
    </source>
</evidence>
<feature type="region of interest" description="Disordered" evidence="1">
    <location>
        <begin position="1358"/>
        <end position="1388"/>
    </location>
</feature>
<feature type="compositionally biased region" description="Low complexity" evidence="1">
    <location>
        <begin position="552"/>
        <end position="565"/>
    </location>
</feature>
<feature type="compositionally biased region" description="Low complexity" evidence="1">
    <location>
        <begin position="476"/>
        <end position="493"/>
    </location>
</feature>
<feature type="region of interest" description="Disordered" evidence="1">
    <location>
        <begin position="152"/>
        <end position="240"/>
    </location>
</feature>
<dbReference type="RefSeq" id="XP_015610541.1">
    <property type="nucleotide sequence ID" value="XM_015755055.2"/>
</dbReference>
<sequence>MKKIIIFCALVVPSLSAPSGCTESCRTYSNYNSQEHTADLENLAQQATVALDSSPLNFDSSRPGNWSEQDQYKTDGGHGQVYQEHGQYVQGPKRVRFFKKNYTSSYSTGRLGGLESMNLGIANNNGGYDASQLSQTTAERFSHLFDQSSNLEANNYGSAQPILHGHQSSRRVGSQSERLEDFGELSGSTQVSQHGISGFDSQTAQGQDIQSTYGHSQLDASLPGNWSKADSYRTDGGNGRVYEEQGQVVTGPRRIRYYRKNYTSSYTNAGMPNINLGTINLDRDIQQFGKQYDSFGREIHQVSSSNIHSDNQDLQSTGTTYGNNEYRTGSVRVANNDLINSNSQGLSQGTLDIGAPSTNYGQRTSGTRYPQVSTTRDEAATSNSDGNSYVSNQQGSRRIYWQATPRPVTTIGQSGHQQVASSESYTSGTQQSYQNSYGSEDHQISQTANRGGQVHDRVPIGSSRGQYGATSQDILQSQVDQAQQSQVSDSQQSGYAQGQVSTANHDQGGYIQNFGQSSGTRPGQIRHYQEYSSSSSHRTGGYVPDIGTGNLQVDDSQQTQQVTQQHSGRIESSNQQTSYDILHGHNTNVGEANQNYNYAYATRPGKLITGILDLGHINKGADCTQASGTTGQVSYGSQYRRMYKRGATYREGQNLRQQSNKFDDFTQGNEGLTQQNEDLTQQATSGIVFGQQTQQTSEPDQFQVGNQHVEDLTQQSEDFVQQISKIELGPQQSTKPGKLQVENQQVGDLIPPDEDLTQQTGGFEDFTQQTSGKIELGQQKSSIPGQLEVENQETHDLTQHADGFDDFTQQTSGKIELGQQQSSIPGQLEIENQETHDLTQQTDGFDDFTQQTSGKIEFGQQTQQSRKPGKLQVENEDVDDLTQQTAGLDDFTQQTSGKIEFGQQFELNKFQGANQETEKVHEQTDGFDDFTQQIPGKVEYGQLETQSSSWRPGPLQVGNQEVENLTQQTGDIDDFIQQTSGKVEMDQQSQSSRKPGNFNADGQSNDDLVQQTGGFGDLMQQTSGNFEFGQETQDSWNVGQPQIGNQQAEDLTQQNEDLTQTTSGFEDFIQSPSESFGNTQKTEQFGLNQQVNEQLPAPKPKLKRKHPKPSQINYVQQGELHQETTGVLQSQQKNDQLNHAQQSNVEWESSDSVQQIAKETVHGQENVNNDNVTPLEVDLEVDDNIRTGNVIRRGDQSQVYYRESAKKPSEVEKPQSNSNVPQQGTVTIQQTGHRPDFTIEHYNGYGERQSGSEWHDTHNVADLTNSEGVRSHPHQSSYVPSTASSSNGQTNYVQSSQSQQSLDNQQQFPESNIGPDFGQQQNTEDFQQQSSQLNFDQNSEDQKDFNDFQQQTSHISFDSRPQYPQYSSDLPQQSSQLNFNKNFDDHKDVDDFQQQSSQSIYESGAHQQNSKNLENQITPVSINNVSQNKLNSEQLHQQYSQNNFGQQAPEILDLTQQSNNNFQTFEKDEQKVGFQQHADNIELDHQQFQYGQEDTDNLQQQSSRFETERDIDQTSQIEQQSTMQKGEDVNIEPRLLEAYGGGSFDSVPSRDIYNNARRNPSATLTPYTSGADPWVIWEKPKVMTTVTTTTEEITTTAPETTTNVPFTTETAVTTEASIWRRFGNKLTNTYDKFRGSARVLFG</sequence>
<feature type="compositionally biased region" description="Polar residues" evidence="1">
    <location>
        <begin position="1214"/>
        <end position="1232"/>
    </location>
</feature>
<feature type="compositionally biased region" description="Basic and acidic residues" evidence="1">
    <location>
        <begin position="1204"/>
        <end position="1213"/>
    </location>
</feature>
<feature type="compositionally biased region" description="Polar residues" evidence="1">
    <location>
        <begin position="1265"/>
        <end position="1293"/>
    </location>
</feature>
<dbReference type="Proteomes" id="UP000694920">
    <property type="component" value="Unplaced"/>
</dbReference>
<accession>A0AAJ7CIA4</accession>
<feature type="compositionally biased region" description="Polar residues" evidence="1">
    <location>
        <begin position="58"/>
        <end position="69"/>
    </location>
</feature>
<feature type="compositionally biased region" description="Polar residues" evidence="1">
    <location>
        <begin position="186"/>
        <end position="219"/>
    </location>
</feature>
<feature type="region of interest" description="Disordered" evidence="1">
    <location>
        <begin position="981"/>
        <end position="1022"/>
    </location>
</feature>
<evidence type="ECO:0000256" key="1">
    <source>
        <dbReference type="SAM" id="MobiDB-lite"/>
    </source>
</evidence>
<name>A0AAJ7CIA4_CEPCN</name>
<feature type="compositionally biased region" description="Polar residues" evidence="1">
    <location>
        <begin position="494"/>
        <end position="505"/>
    </location>
</feature>
<feature type="chain" id="PRO_5042539994" evidence="2">
    <location>
        <begin position="17"/>
        <end position="1642"/>
    </location>
</feature>
<protein>
    <submittedName>
        <fullName evidence="4">Hornerin isoform X1</fullName>
    </submittedName>
</protein>
<feature type="compositionally biased region" description="Polar residues" evidence="1">
    <location>
        <begin position="1362"/>
        <end position="1381"/>
    </location>
</feature>
<evidence type="ECO:0000313" key="3">
    <source>
        <dbReference type="Proteomes" id="UP000694920"/>
    </source>
</evidence>
<proteinExistence type="predicted"/>
<keyword evidence="3" id="KW-1185">Reference proteome</keyword>
<organism evidence="3 4">
    <name type="scientific">Cephus cinctus</name>
    <name type="common">Wheat stem sawfly</name>
    <dbReference type="NCBI Taxonomy" id="211228"/>
    <lineage>
        <taxon>Eukaryota</taxon>
        <taxon>Metazoa</taxon>
        <taxon>Ecdysozoa</taxon>
        <taxon>Arthropoda</taxon>
        <taxon>Hexapoda</taxon>
        <taxon>Insecta</taxon>
        <taxon>Pterygota</taxon>
        <taxon>Neoptera</taxon>
        <taxon>Endopterygota</taxon>
        <taxon>Hymenoptera</taxon>
        <taxon>Cephoidea</taxon>
        <taxon>Cephidae</taxon>
        <taxon>Cephus</taxon>
    </lineage>
</organism>
<feature type="region of interest" description="Disordered" evidence="1">
    <location>
        <begin position="345"/>
        <end position="396"/>
    </location>
</feature>
<feature type="compositionally biased region" description="Polar residues" evidence="1">
    <location>
        <begin position="410"/>
        <end position="450"/>
    </location>
</feature>
<evidence type="ECO:0000313" key="4">
    <source>
        <dbReference type="RefSeq" id="XP_015610541.1"/>
    </source>
</evidence>
<dbReference type="KEGG" id="ccin:107275199"/>